<keyword evidence="1" id="KW-0337">GPI-anchor biosynthesis</keyword>
<dbReference type="PANTHER" id="PTHR12250">
    <property type="entry name" value="PHOSPHATIDYLINOSITOL GLYCAN, CLASS N"/>
    <property type="match status" value="1"/>
</dbReference>
<dbReference type="GO" id="GO:0005789">
    <property type="term" value="C:endoplasmic reticulum membrane"/>
    <property type="evidence" value="ECO:0007669"/>
    <property type="project" value="UniProtKB-SubCell"/>
</dbReference>
<evidence type="ECO:0000313" key="3">
    <source>
        <dbReference type="EMBL" id="KAE8158136.1"/>
    </source>
</evidence>
<dbReference type="GO" id="GO:0006506">
    <property type="term" value="P:GPI anchor biosynthetic process"/>
    <property type="evidence" value="ECO:0007669"/>
    <property type="project" value="UniProtKB-KW"/>
</dbReference>
<comment type="similarity">
    <text evidence="1">Belongs to the PIGG/PIGN/PIGO family. PIGN subfamily.</text>
</comment>
<keyword evidence="4" id="KW-1185">Reference proteome</keyword>
<keyword evidence="1" id="KW-0256">Endoplasmic reticulum</keyword>
<evidence type="ECO:0000259" key="2">
    <source>
        <dbReference type="Pfam" id="PF04987"/>
    </source>
</evidence>
<proteinExistence type="inferred from homology"/>
<dbReference type="PANTHER" id="PTHR12250:SF0">
    <property type="entry name" value="GPI ETHANOLAMINE PHOSPHATE TRANSFERASE 1"/>
    <property type="match status" value="1"/>
</dbReference>
<dbReference type="GO" id="GO:0051377">
    <property type="term" value="F:mannose-ethanolamine phosphotransferase activity"/>
    <property type="evidence" value="ECO:0007669"/>
    <property type="project" value="UniProtKB-UniRule"/>
</dbReference>
<comment type="subcellular location">
    <subcellularLocation>
        <location evidence="1">Endoplasmic reticulum membrane</location>
        <topology evidence="1">Multi-pass membrane protein</topology>
    </subcellularLocation>
</comment>
<feature type="domain" description="GPI ethanolamine phosphate transferase 1 C-terminal" evidence="2">
    <location>
        <begin position="13"/>
        <end position="66"/>
    </location>
</feature>
<protein>
    <recommendedName>
        <fullName evidence="1">GPI ethanolamine phosphate transferase 1</fullName>
        <ecNumber evidence="1">2.-.-.-</ecNumber>
    </recommendedName>
</protein>
<dbReference type="InterPro" id="IPR007070">
    <property type="entry name" value="GPI_EtnP_transferase_1"/>
</dbReference>
<comment type="pathway">
    <text evidence="1">Glycolipid biosynthesis; glycosylphosphatidylinositol-anchor biosynthesis.</text>
</comment>
<dbReference type="AlphaFoldDB" id="A0A5N6UHZ2"/>
<dbReference type="InterPro" id="IPR017852">
    <property type="entry name" value="GPI_EtnP_transferase_1_C"/>
</dbReference>
<dbReference type="Pfam" id="PF04987">
    <property type="entry name" value="PigN"/>
    <property type="match status" value="1"/>
</dbReference>
<organism evidence="3 4">
    <name type="scientific">Aspergillus tamarii</name>
    <dbReference type="NCBI Taxonomy" id="41984"/>
    <lineage>
        <taxon>Eukaryota</taxon>
        <taxon>Fungi</taxon>
        <taxon>Dikarya</taxon>
        <taxon>Ascomycota</taxon>
        <taxon>Pezizomycotina</taxon>
        <taxon>Eurotiomycetes</taxon>
        <taxon>Eurotiomycetidae</taxon>
        <taxon>Eurotiales</taxon>
        <taxon>Aspergillaceae</taxon>
        <taxon>Aspergillus</taxon>
        <taxon>Aspergillus subgen. Circumdati</taxon>
    </lineage>
</organism>
<dbReference type="OrthoDB" id="2748310at2759"/>
<evidence type="ECO:0000313" key="4">
    <source>
        <dbReference type="Proteomes" id="UP000326950"/>
    </source>
</evidence>
<comment type="function">
    <text evidence="1">Ethanolamine phosphate transferase involved in glycosylphosphatidylinositol-anchor biosynthesis. Transfers ethanolamine phosphate to the first alpha-1,4-linked mannose of the glycosylphosphatidylinositol precursor of GPI-anchor.</text>
</comment>
<accession>A0A5N6UHZ2</accession>
<name>A0A5N6UHZ2_ASPTM</name>
<dbReference type="EC" id="2.-.-.-" evidence="1"/>
<sequence length="168" mass="18774">MKRSNELIKTALQGLRYLQTYAWLSLRTLVTAGYLGWIVFAFTTAVDVYALNGKIDVQRRTRTHYNFYLDPGRALQSAHFLGITDQILRIRLLSSLVLGRGFCAVEGAGRAQEKTVFAVFESDTVNFSLNITAYLALLEVMKSFACSCTHFAAQRGGRAGQVSHVIWT</sequence>
<dbReference type="Proteomes" id="UP000326950">
    <property type="component" value="Unassembled WGS sequence"/>
</dbReference>
<evidence type="ECO:0000256" key="1">
    <source>
        <dbReference type="RuleBase" id="RU367138"/>
    </source>
</evidence>
<keyword evidence="1" id="KW-0808">Transferase</keyword>
<reference evidence="3 4" key="1">
    <citation type="submission" date="2019-04" db="EMBL/GenBank/DDBJ databases">
        <title>Friends and foes A comparative genomics study of 23 Aspergillus species from section Flavi.</title>
        <authorList>
            <consortium name="DOE Joint Genome Institute"/>
            <person name="Kjaerbolling I."/>
            <person name="Vesth T."/>
            <person name="Frisvad J.C."/>
            <person name="Nybo J.L."/>
            <person name="Theobald S."/>
            <person name="Kildgaard S."/>
            <person name="Isbrandt T."/>
            <person name="Kuo A."/>
            <person name="Sato A."/>
            <person name="Lyhne E.K."/>
            <person name="Kogle M.E."/>
            <person name="Wiebenga A."/>
            <person name="Kun R.S."/>
            <person name="Lubbers R.J."/>
            <person name="Makela M.R."/>
            <person name="Barry K."/>
            <person name="Chovatia M."/>
            <person name="Clum A."/>
            <person name="Daum C."/>
            <person name="Haridas S."/>
            <person name="He G."/>
            <person name="LaButti K."/>
            <person name="Lipzen A."/>
            <person name="Mondo S."/>
            <person name="Riley R."/>
            <person name="Salamov A."/>
            <person name="Simmons B.A."/>
            <person name="Magnuson J.K."/>
            <person name="Henrissat B."/>
            <person name="Mortensen U.H."/>
            <person name="Larsen T.O."/>
            <person name="Devries R.P."/>
            <person name="Grigoriev I.V."/>
            <person name="Machida M."/>
            <person name="Baker S.E."/>
            <person name="Andersen M.R."/>
        </authorList>
    </citation>
    <scope>NUCLEOTIDE SEQUENCE [LARGE SCALE GENOMIC DNA]</scope>
    <source>
        <strain evidence="3 4">CBS 117626</strain>
    </source>
</reference>
<gene>
    <name evidence="3" type="ORF">BDV40DRAFT_304496</name>
</gene>
<dbReference type="EMBL" id="ML738703">
    <property type="protein sequence ID" value="KAE8158136.1"/>
    <property type="molecule type" value="Genomic_DNA"/>
</dbReference>